<keyword evidence="3" id="KW-0234">DNA repair</keyword>
<keyword evidence="1" id="KW-0227">DNA damage</keyword>
<dbReference type="Proteomes" id="UP001056336">
    <property type="component" value="Chromosome"/>
</dbReference>
<feature type="region of interest" description="Disordered" evidence="4">
    <location>
        <begin position="268"/>
        <end position="297"/>
    </location>
</feature>
<keyword evidence="2" id="KW-0347">Helicase</keyword>
<evidence type="ECO:0000313" key="7">
    <source>
        <dbReference type="Proteomes" id="UP001056336"/>
    </source>
</evidence>
<evidence type="ECO:0000313" key="6">
    <source>
        <dbReference type="EMBL" id="UQX89708.1"/>
    </source>
</evidence>
<evidence type="ECO:0000256" key="3">
    <source>
        <dbReference type="ARBA" id="ARBA00023204"/>
    </source>
</evidence>
<sequence length="297" mass="32655">MSAPEQLEFSGLPRPLFAATPSKLTTFDCPRRYKFTYVDRPAAARGPAWAHNTVGAAVHVALARFYQLRPEDRTPRNGARLVHRNWQEDGFADPEQSDAWRLQAARWVGRYLQEEEHRSPPSIDPRGVERTVATRTDVLAVSGRVDRIDERDGELVIVDYKTGRSRLGPDDARGSLALALYALAAERTLHQRCRRVELHHLPTGTIAGFEHTDESLRRQIDRAEQTATDIVASLDTVAGGADPDDVFEPAPGPRCGWCDFRRICPEGSAASVGQPPWAGLGELESSGPAAATESSPS</sequence>
<evidence type="ECO:0000256" key="4">
    <source>
        <dbReference type="SAM" id="MobiDB-lite"/>
    </source>
</evidence>
<dbReference type="InterPro" id="IPR011604">
    <property type="entry name" value="PDDEXK-like_dom_sf"/>
</dbReference>
<name>A0ABY4R1N4_9ACTN</name>
<gene>
    <name evidence="6" type="ORF">M6D93_06820</name>
</gene>
<dbReference type="Pfam" id="PF12705">
    <property type="entry name" value="PDDEXK_1"/>
    <property type="match status" value="1"/>
</dbReference>
<evidence type="ECO:0000259" key="5">
    <source>
        <dbReference type="Pfam" id="PF12705"/>
    </source>
</evidence>
<keyword evidence="2" id="KW-0067">ATP-binding</keyword>
<evidence type="ECO:0000256" key="2">
    <source>
        <dbReference type="ARBA" id="ARBA00022806"/>
    </source>
</evidence>
<reference evidence="6" key="2">
    <citation type="submission" date="2022-05" db="EMBL/GenBank/DDBJ databases">
        <authorList>
            <person name="Kim J.-S."/>
            <person name="Lee K."/>
            <person name="Suh M."/>
            <person name="Eom M."/>
            <person name="Kim J.-S."/>
            <person name="Kim D.-S."/>
            <person name="Ko S.-H."/>
            <person name="Shin Y."/>
            <person name="Lee J.-S."/>
        </authorList>
    </citation>
    <scope>NUCLEOTIDE SEQUENCE</scope>
    <source>
        <strain evidence="6">N237</strain>
    </source>
</reference>
<keyword evidence="2" id="KW-0547">Nucleotide-binding</keyword>
<evidence type="ECO:0000256" key="1">
    <source>
        <dbReference type="ARBA" id="ARBA00022763"/>
    </source>
</evidence>
<dbReference type="InterPro" id="IPR038726">
    <property type="entry name" value="PDDEXK_AddAB-type"/>
</dbReference>
<feature type="domain" description="PD-(D/E)XK endonuclease-like" evidence="5">
    <location>
        <begin position="20"/>
        <end position="265"/>
    </location>
</feature>
<dbReference type="EMBL" id="CP097332">
    <property type="protein sequence ID" value="UQX89708.1"/>
    <property type="molecule type" value="Genomic_DNA"/>
</dbReference>
<dbReference type="InterPro" id="IPR011335">
    <property type="entry name" value="Restrct_endonuc-II-like"/>
</dbReference>
<keyword evidence="2" id="KW-0378">Hydrolase</keyword>
<keyword evidence="7" id="KW-1185">Reference proteome</keyword>
<dbReference type="RefSeq" id="WP_249773604.1">
    <property type="nucleotide sequence ID" value="NZ_CP097332.1"/>
</dbReference>
<organism evidence="6 7">
    <name type="scientific">Jatrophihabitans telluris</name>
    <dbReference type="NCBI Taxonomy" id="2038343"/>
    <lineage>
        <taxon>Bacteria</taxon>
        <taxon>Bacillati</taxon>
        <taxon>Actinomycetota</taxon>
        <taxon>Actinomycetes</taxon>
        <taxon>Jatrophihabitantales</taxon>
        <taxon>Jatrophihabitantaceae</taxon>
        <taxon>Jatrophihabitans</taxon>
    </lineage>
</organism>
<dbReference type="Gene3D" id="3.90.320.10">
    <property type="match status" value="1"/>
</dbReference>
<dbReference type="SUPFAM" id="SSF52980">
    <property type="entry name" value="Restriction endonuclease-like"/>
    <property type="match status" value="1"/>
</dbReference>
<protein>
    <submittedName>
        <fullName evidence="6">PD-(D/E)XK nuclease family protein</fullName>
    </submittedName>
</protein>
<reference evidence="6" key="1">
    <citation type="journal article" date="2018" name="Int. J. Syst. Evol. Microbiol.">
        <title>Jatrophihabitans telluris sp. nov., isolated from sediment soil of lava forest wetlands and the emended description of the genus Jatrophihabitans.</title>
        <authorList>
            <person name="Lee K.C."/>
            <person name="Suh M.K."/>
            <person name="Eom M.K."/>
            <person name="Kim K.K."/>
            <person name="Kim J.S."/>
            <person name="Kim D.S."/>
            <person name="Ko S.H."/>
            <person name="Shin Y.K."/>
            <person name="Lee J.S."/>
        </authorList>
    </citation>
    <scope>NUCLEOTIDE SEQUENCE</scope>
    <source>
        <strain evidence="6">N237</strain>
    </source>
</reference>
<proteinExistence type="predicted"/>
<accession>A0ABY4R1N4</accession>